<organism evidence="2 3">
    <name type="scientific">Candidatus Curtissbacteria bacterium RIFCSPLOWO2_01_FULL_37_9</name>
    <dbReference type="NCBI Taxonomy" id="1797724"/>
    <lineage>
        <taxon>Bacteria</taxon>
        <taxon>Candidatus Curtissiibacteriota</taxon>
    </lineage>
</organism>
<dbReference type="NCBIfam" id="TIGR02532">
    <property type="entry name" value="IV_pilin_GFxxxE"/>
    <property type="match status" value="1"/>
</dbReference>
<protein>
    <recommendedName>
        <fullName evidence="4">Prepilin-type N-terminal cleavage/methylation domain-containing protein</fullName>
    </recommendedName>
</protein>
<reference evidence="2 3" key="1">
    <citation type="journal article" date="2016" name="Nat. Commun.">
        <title>Thousands of microbial genomes shed light on interconnected biogeochemical processes in an aquifer system.</title>
        <authorList>
            <person name="Anantharaman K."/>
            <person name="Brown C.T."/>
            <person name="Hug L.A."/>
            <person name="Sharon I."/>
            <person name="Castelle C.J."/>
            <person name="Probst A.J."/>
            <person name="Thomas B.C."/>
            <person name="Singh A."/>
            <person name="Wilkins M.J."/>
            <person name="Karaoz U."/>
            <person name="Brodie E.L."/>
            <person name="Williams K.H."/>
            <person name="Hubbard S.S."/>
            <person name="Banfield J.F."/>
        </authorList>
    </citation>
    <scope>NUCLEOTIDE SEQUENCE [LARGE SCALE GENOMIC DNA]</scope>
</reference>
<keyword evidence="1" id="KW-0812">Transmembrane</keyword>
<comment type="caution">
    <text evidence="2">The sequence shown here is derived from an EMBL/GenBank/DDBJ whole genome shotgun (WGS) entry which is preliminary data.</text>
</comment>
<dbReference type="AlphaFoldDB" id="A0A1F5GUT2"/>
<feature type="transmembrane region" description="Helical" evidence="1">
    <location>
        <begin position="21"/>
        <end position="46"/>
    </location>
</feature>
<dbReference type="EMBL" id="MFBN01000014">
    <property type="protein sequence ID" value="OGD95636.1"/>
    <property type="molecule type" value="Genomic_DNA"/>
</dbReference>
<evidence type="ECO:0000313" key="2">
    <source>
        <dbReference type="EMBL" id="OGD95636.1"/>
    </source>
</evidence>
<keyword evidence="1" id="KW-0472">Membrane</keyword>
<dbReference type="Pfam" id="PF07963">
    <property type="entry name" value="N_methyl"/>
    <property type="match status" value="1"/>
</dbReference>
<keyword evidence="1" id="KW-1133">Transmembrane helix</keyword>
<dbReference type="InterPro" id="IPR012902">
    <property type="entry name" value="N_methyl_site"/>
</dbReference>
<gene>
    <name evidence="2" type="ORF">A3A48_01095</name>
</gene>
<dbReference type="InterPro" id="IPR045584">
    <property type="entry name" value="Pilin-like"/>
</dbReference>
<evidence type="ECO:0000313" key="3">
    <source>
        <dbReference type="Proteomes" id="UP000178336"/>
    </source>
</evidence>
<dbReference type="Proteomes" id="UP000178336">
    <property type="component" value="Unassembled WGS sequence"/>
</dbReference>
<dbReference type="STRING" id="1797724.A3A48_01095"/>
<accession>A0A1F5GUT2</accession>
<sequence>MHFIKNQIPEFESKNLKGFTLVEFLVVLGLLSLTIGITLLFLTSILRGNNKASVTNEVKQNGQLVIDTLERQIRNSTDADSPDGNDAKYIVLNRYDNEPLHIACFSASAELNAYIAIRTDSAPEYTSLTNQDPITGVDVDCSKLDVVKPSSSETPPFINIELILNQGKDAPSREDFLANVKFNTTISLRQY</sequence>
<evidence type="ECO:0000256" key="1">
    <source>
        <dbReference type="SAM" id="Phobius"/>
    </source>
</evidence>
<dbReference type="SUPFAM" id="SSF54523">
    <property type="entry name" value="Pili subunits"/>
    <property type="match status" value="1"/>
</dbReference>
<evidence type="ECO:0008006" key="4">
    <source>
        <dbReference type="Google" id="ProtNLM"/>
    </source>
</evidence>
<name>A0A1F5GUT2_9BACT</name>
<proteinExistence type="predicted"/>